<sequence length="176" mass="19470">MGNESTKTKSTKAQKPVVVTSGGKTGDDTKHVLFLYKPLSEDPERSSEIMEYFYDALNQVKPVGCVAISMKNAVNLSEHDRESIKNRTSQWLIAPNNVVLLCISANQTDQMPREDFTDDNGKLPSKIFPLCFGSEIPSLWPECYSVGLASLEKIERPNDFEGEGLDTLVAAIRGVE</sequence>
<dbReference type="Proteomes" id="UP001163046">
    <property type="component" value="Unassembled WGS sequence"/>
</dbReference>
<dbReference type="OrthoDB" id="5969919at2759"/>
<comment type="caution">
    <text evidence="2">The sequence shown here is derived from an EMBL/GenBank/DDBJ whole genome shotgun (WGS) entry which is preliminary data.</text>
</comment>
<evidence type="ECO:0000313" key="3">
    <source>
        <dbReference type="Proteomes" id="UP001163046"/>
    </source>
</evidence>
<dbReference type="EMBL" id="MU827828">
    <property type="protein sequence ID" value="KAJ7321442.1"/>
    <property type="molecule type" value="Genomic_DNA"/>
</dbReference>
<evidence type="ECO:0000256" key="1">
    <source>
        <dbReference type="SAM" id="MobiDB-lite"/>
    </source>
</evidence>
<feature type="region of interest" description="Disordered" evidence="1">
    <location>
        <begin position="1"/>
        <end position="24"/>
    </location>
</feature>
<name>A0A9X0CDX8_9CNID</name>
<organism evidence="2 3">
    <name type="scientific">Desmophyllum pertusum</name>
    <dbReference type="NCBI Taxonomy" id="174260"/>
    <lineage>
        <taxon>Eukaryota</taxon>
        <taxon>Metazoa</taxon>
        <taxon>Cnidaria</taxon>
        <taxon>Anthozoa</taxon>
        <taxon>Hexacorallia</taxon>
        <taxon>Scleractinia</taxon>
        <taxon>Caryophylliina</taxon>
        <taxon>Caryophylliidae</taxon>
        <taxon>Desmophyllum</taxon>
    </lineage>
</organism>
<protein>
    <submittedName>
        <fullName evidence="2">Uncharacterized protein</fullName>
    </submittedName>
</protein>
<evidence type="ECO:0000313" key="2">
    <source>
        <dbReference type="EMBL" id="KAJ7321442.1"/>
    </source>
</evidence>
<proteinExistence type="predicted"/>
<reference evidence="2" key="1">
    <citation type="submission" date="2023-01" db="EMBL/GenBank/DDBJ databases">
        <title>Genome assembly of the deep-sea coral Lophelia pertusa.</title>
        <authorList>
            <person name="Herrera S."/>
            <person name="Cordes E."/>
        </authorList>
    </citation>
    <scope>NUCLEOTIDE SEQUENCE</scope>
    <source>
        <strain evidence="2">USNM1676648</strain>
        <tissue evidence="2">Polyp</tissue>
    </source>
</reference>
<gene>
    <name evidence="2" type="ORF">OS493_035016</name>
</gene>
<dbReference type="AlphaFoldDB" id="A0A9X0CDX8"/>
<keyword evidence="3" id="KW-1185">Reference proteome</keyword>
<accession>A0A9X0CDX8</accession>